<dbReference type="NCBIfam" id="TIGR01354">
    <property type="entry name" value="cyt_deam_tetra"/>
    <property type="match status" value="1"/>
</dbReference>
<evidence type="ECO:0000256" key="12">
    <source>
        <dbReference type="PIRSR" id="PIRSR606262-1"/>
    </source>
</evidence>
<dbReference type="AlphaFoldDB" id="A0A6N6MZ18"/>
<dbReference type="GO" id="GO:0042802">
    <property type="term" value="F:identical protein binding"/>
    <property type="evidence" value="ECO:0007669"/>
    <property type="project" value="UniProtKB-ARBA"/>
</dbReference>
<keyword evidence="7 15" id="KW-0378">Hydrolase</keyword>
<dbReference type="CDD" id="cd01283">
    <property type="entry name" value="cytidine_deaminase"/>
    <property type="match status" value="1"/>
</dbReference>
<dbReference type="EMBL" id="WAIE01000008">
    <property type="protein sequence ID" value="KAB1439116.1"/>
    <property type="molecule type" value="Genomic_DNA"/>
</dbReference>
<evidence type="ECO:0000256" key="1">
    <source>
        <dbReference type="ARBA" id="ARBA00001947"/>
    </source>
</evidence>
<keyword evidence="18" id="KW-1185">Reference proteome</keyword>
<dbReference type="GO" id="GO:0004126">
    <property type="term" value="F:cytidine deaminase activity"/>
    <property type="evidence" value="ECO:0007669"/>
    <property type="project" value="UniProtKB-UniRule"/>
</dbReference>
<evidence type="ECO:0000313" key="18">
    <source>
        <dbReference type="Proteomes" id="UP000438699"/>
    </source>
</evidence>
<dbReference type="GO" id="GO:0055086">
    <property type="term" value="P:nucleobase-containing small molecule metabolic process"/>
    <property type="evidence" value="ECO:0007669"/>
    <property type="project" value="UniProtKB-ARBA"/>
</dbReference>
<dbReference type="GO" id="GO:0005829">
    <property type="term" value="C:cytosol"/>
    <property type="evidence" value="ECO:0007669"/>
    <property type="project" value="TreeGrafter"/>
</dbReference>
<dbReference type="PROSITE" id="PS51747">
    <property type="entry name" value="CYT_DCMP_DEAMINASES_2"/>
    <property type="match status" value="1"/>
</dbReference>
<dbReference type="InterPro" id="IPR016193">
    <property type="entry name" value="Cytidine_deaminase-like"/>
</dbReference>
<dbReference type="GO" id="GO:0008270">
    <property type="term" value="F:zinc ion binding"/>
    <property type="evidence" value="ECO:0007669"/>
    <property type="project" value="UniProtKB-UniRule"/>
</dbReference>
<evidence type="ECO:0000256" key="14">
    <source>
        <dbReference type="PIRSR" id="PIRSR606262-3"/>
    </source>
</evidence>
<dbReference type="Pfam" id="PF00383">
    <property type="entry name" value="dCMP_cyt_deam_1"/>
    <property type="match status" value="1"/>
</dbReference>
<feature type="binding site" evidence="14">
    <location>
        <position position="87"/>
    </location>
    <ligand>
        <name>Zn(2+)</name>
        <dbReference type="ChEBI" id="CHEBI:29105"/>
        <note>catalytic</note>
    </ligand>
</feature>
<comment type="catalytic activity">
    <reaction evidence="11 15">
        <text>cytidine + H2O + H(+) = uridine + NH4(+)</text>
        <dbReference type="Rhea" id="RHEA:16069"/>
        <dbReference type="ChEBI" id="CHEBI:15377"/>
        <dbReference type="ChEBI" id="CHEBI:15378"/>
        <dbReference type="ChEBI" id="CHEBI:16704"/>
        <dbReference type="ChEBI" id="CHEBI:17562"/>
        <dbReference type="ChEBI" id="CHEBI:28938"/>
        <dbReference type="EC" id="3.5.4.5"/>
    </reaction>
</comment>
<keyword evidence="8 14" id="KW-0862">Zinc</keyword>
<evidence type="ECO:0000256" key="3">
    <source>
        <dbReference type="ARBA" id="ARBA00006576"/>
    </source>
</evidence>
<dbReference type="OrthoDB" id="9795347at2"/>
<feature type="active site" description="Proton donor" evidence="12">
    <location>
        <position position="56"/>
    </location>
</feature>
<name>A0A6N6MZ18_9BACT</name>
<dbReference type="InterPro" id="IPR016192">
    <property type="entry name" value="APOBEC/CMP_deaminase_Zn-bd"/>
</dbReference>
<dbReference type="GO" id="GO:0072527">
    <property type="term" value="P:pyrimidine-containing compound metabolic process"/>
    <property type="evidence" value="ECO:0007669"/>
    <property type="project" value="UniProtKB-ARBA"/>
</dbReference>
<comment type="function">
    <text evidence="2 15">This enzyme scavenges exogenous and endogenous cytidine and 2'-deoxycytidine for UMP synthesis.</text>
</comment>
<protein>
    <recommendedName>
        <fullName evidence="5 15">Cytidine deaminase</fullName>
        <ecNumber evidence="4 15">3.5.4.5</ecNumber>
    </recommendedName>
    <alternativeName>
        <fullName evidence="9 15">Cytidine aminohydrolase</fullName>
    </alternativeName>
</protein>
<dbReference type="InterPro" id="IPR050202">
    <property type="entry name" value="Cyt/Deoxycyt_deaminase"/>
</dbReference>
<evidence type="ECO:0000256" key="2">
    <source>
        <dbReference type="ARBA" id="ARBA00003949"/>
    </source>
</evidence>
<dbReference type="InterPro" id="IPR002125">
    <property type="entry name" value="CMP_dCMP_dom"/>
</dbReference>
<evidence type="ECO:0000256" key="9">
    <source>
        <dbReference type="ARBA" id="ARBA00032005"/>
    </source>
</evidence>
<proteinExistence type="inferred from homology"/>
<feature type="binding site" evidence="13">
    <location>
        <begin position="43"/>
        <end position="49"/>
    </location>
    <ligand>
        <name>substrate</name>
    </ligand>
</feature>
<organism evidence="17 18">
    <name type="scientific">Pseudodesulfovibrio senegalensis</name>
    <dbReference type="NCBI Taxonomy" id="1721087"/>
    <lineage>
        <taxon>Bacteria</taxon>
        <taxon>Pseudomonadati</taxon>
        <taxon>Thermodesulfobacteriota</taxon>
        <taxon>Desulfovibrionia</taxon>
        <taxon>Desulfovibrionales</taxon>
        <taxon>Desulfovibrionaceae</taxon>
    </lineage>
</organism>
<comment type="caution">
    <text evidence="17">The sequence shown here is derived from an EMBL/GenBank/DDBJ whole genome shotgun (WGS) entry which is preliminary data.</text>
</comment>
<evidence type="ECO:0000256" key="5">
    <source>
        <dbReference type="ARBA" id="ARBA00018266"/>
    </source>
</evidence>
<dbReference type="RefSeq" id="WP_151151901.1">
    <property type="nucleotide sequence ID" value="NZ_WAIE01000008.1"/>
</dbReference>
<keyword evidence="6 14" id="KW-0479">Metal-binding</keyword>
<evidence type="ECO:0000256" key="10">
    <source>
        <dbReference type="ARBA" id="ARBA00049252"/>
    </source>
</evidence>
<feature type="binding site" evidence="14">
    <location>
        <position position="90"/>
    </location>
    <ligand>
        <name>Zn(2+)</name>
        <dbReference type="ChEBI" id="CHEBI:29105"/>
        <note>catalytic</note>
    </ligand>
</feature>
<evidence type="ECO:0000256" key="11">
    <source>
        <dbReference type="ARBA" id="ARBA00049558"/>
    </source>
</evidence>
<evidence type="ECO:0000256" key="8">
    <source>
        <dbReference type="ARBA" id="ARBA00022833"/>
    </source>
</evidence>
<comment type="cofactor">
    <cofactor evidence="1 14 15">
        <name>Zn(2+)</name>
        <dbReference type="ChEBI" id="CHEBI:29105"/>
    </cofactor>
</comment>
<comment type="catalytic activity">
    <reaction evidence="10 15">
        <text>2'-deoxycytidine + H2O + H(+) = 2'-deoxyuridine + NH4(+)</text>
        <dbReference type="Rhea" id="RHEA:13433"/>
        <dbReference type="ChEBI" id="CHEBI:15377"/>
        <dbReference type="ChEBI" id="CHEBI:15378"/>
        <dbReference type="ChEBI" id="CHEBI:15698"/>
        <dbReference type="ChEBI" id="CHEBI:16450"/>
        <dbReference type="ChEBI" id="CHEBI:28938"/>
        <dbReference type="EC" id="3.5.4.5"/>
    </reaction>
</comment>
<evidence type="ECO:0000256" key="4">
    <source>
        <dbReference type="ARBA" id="ARBA00012783"/>
    </source>
</evidence>
<comment type="similarity">
    <text evidence="3 15">Belongs to the cytidine and deoxycytidylate deaminase family.</text>
</comment>
<dbReference type="PROSITE" id="PS00903">
    <property type="entry name" value="CYT_DCMP_DEAMINASES_1"/>
    <property type="match status" value="1"/>
</dbReference>
<evidence type="ECO:0000256" key="7">
    <source>
        <dbReference type="ARBA" id="ARBA00022801"/>
    </source>
</evidence>
<dbReference type="EC" id="3.5.4.5" evidence="4 15"/>
<dbReference type="FunFam" id="3.40.140.10:FF:000008">
    <property type="entry name" value="Cytidine deaminase"/>
    <property type="match status" value="1"/>
</dbReference>
<dbReference type="Proteomes" id="UP000438699">
    <property type="component" value="Unassembled WGS sequence"/>
</dbReference>
<gene>
    <name evidence="17" type="ORF">F8A88_14515</name>
</gene>
<dbReference type="NCBIfam" id="NF004064">
    <property type="entry name" value="PRK05578.1"/>
    <property type="match status" value="1"/>
</dbReference>
<evidence type="ECO:0000313" key="17">
    <source>
        <dbReference type="EMBL" id="KAB1439116.1"/>
    </source>
</evidence>
<evidence type="ECO:0000259" key="16">
    <source>
        <dbReference type="PROSITE" id="PS51747"/>
    </source>
</evidence>
<accession>A0A6N6MZ18</accession>
<dbReference type="PANTHER" id="PTHR11644:SF2">
    <property type="entry name" value="CYTIDINE DEAMINASE"/>
    <property type="match status" value="1"/>
</dbReference>
<feature type="binding site" evidence="14">
    <location>
        <position position="54"/>
    </location>
    <ligand>
        <name>Zn(2+)</name>
        <dbReference type="ChEBI" id="CHEBI:29105"/>
        <note>catalytic</note>
    </ligand>
</feature>
<dbReference type="SUPFAM" id="SSF53927">
    <property type="entry name" value="Cytidine deaminase-like"/>
    <property type="match status" value="1"/>
</dbReference>
<evidence type="ECO:0000256" key="6">
    <source>
        <dbReference type="ARBA" id="ARBA00022723"/>
    </source>
</evidence>
<evidence type="ECO:0000256" key="13">
    <source>
        <dbReference type="PIRSR" id="PIRSR606262-2"/>
    </source>
</evidence>
<dbReference type="Gene3D" id="3.40.140.10">
    <property type="entry name" value="Cytidine Deaminase, domain 2"/>
    <property type="match status" value="1"/>
</dbReference>
<dbReference type="InterPro" id="IPR006262">
    <property type="entry name" value="Cyt_deam_tetra"/>
</dbReference>
<feature type="domain" description="CMP/dCMP-type deaminase" evidence="16">
    <location>
        <begin position="2"/>
        <end position="129"/>
    </location>
</feature>
<evidence type="ECO:0000256" key="15">
    <source>
        <dbReference type="RuleBase" id="RU364006"/>
    </source>
</evidence>
<dbReference type="PANTHER" id="PTHR11644">
    <property type="entry name" value="CYTIDINE DEAMINASE"/>
    <property type="match status" value="1"/>
</dbReference>
<sequence>MADISELMRMATRARNNAHAPYSGHPVGAALRTSTGKTYAGCNVENIAYPVGTCAEQAAICAMVLDGESSIAEMVVTGPGNEPCTPCGACRQRMREFAAPDMLFHACTETDVLLTMTMDQLLPEAFGPEYLK</sequence>
<reference evidence="17 18" key="1">
    <citation type="journal article" date="2017" name="Int. J. Syst. Evol. Microbiol.">
        <title>Desulfovibrio senegalensis sp. nov., a mesophilic sulfate reducer isolated from marine sediment.</title>
        <authorList>
            <person name="Thioye A."/>
            <person name="Gam Z.B.A."/>
            <person name="Mbengue M."/>
            <person name="Cayol J.L."/>
            <person name="Joseph-Bartoli M."/>
            <person name="Toure-Kane C."/>
            <person name="Labat M."/>
        </authorList>
    </citation>
    <scope>NUCLEOTIDE SEQUENCE [LARGE SCALE GENOMIC DNA]</scope>
    <source>
        <strain evidence="17 18">DSM 101509</strain>
    </source>
</reference>